<comment type="caution">
    <text evidence="2">The sequence shown here is derived from an EMBL/GenBank/DDBJ whole genome shotgun (WGS) entry which is preliminary data.</text>
</comment>
<dbReference type="AlphaFoldDB" id="A0A372MKM2"/>
<evidence type="ECO:0000313" key="2">
    <source>
        <dbReference type="EMBL" id="RFU96274.1"/>
    </source>
</evidence>
<keyword evidence="3" id="KW-1185">Reference proteome</keyword>
<reference evidence="3" key="1">
    <citation type="submission" date="2018-08" db="EMBL/GenBank/DDBJ databases">
        <authorList>
            <person name="Grouzdev D.S."/>
            <person name="Krutkina M.S."/>
        </authorList>
    </citation>
    <scope>NUCLEOTIDE SEQUENCE [LARGE SCALE GENOMIC DNA]</scope>
    <source>
        <strain evidence="3">4-11</strain>
    </source>
</reference>
<dbReference type="RefSeq" id="WP_117329094.1">
    <property type="nucleotide sequence ID" value="NZ_QUWK01000001.1"/>
</dbReference>
<protein>
    <submittedName>
        <fullName evidence="2">Polysaccharide pyruvyl transferase family protein</fullName>
    </submittedName>
</protein>
<evidence type="ECO:0000313" key="3">
    <source>
        <dbReference type="Proteomes" id="UP000264002"/>
    </source>
</evidence>
<sequence length="390" mass="45626">MENFNSESKKKYKTNAAILTLNGYHNYGNRFQNYALQQTLLKYFDTVDTLSIRNKNENLLATQSKSSNLFKKINKLTFSRLVEKLVNFFWNELLLRRTIEKRRLIRQKAFFSFSNTYIKEVDIGLYPDSIPSELGEKYDYFIVGSDQVWNPTFPEFSELFFLTFAPKNKRVTYAPSFGLVDLPIELKENFTRWLKEIKHISVREKAGADIINNLTGRDVPIVLDPTMLLTKEEWLKVSIPINDNPKGPYILTYFLGKLDYKTNNEIVRFARKHHMKIVRINEPTSKYYTSGPGELLTLINQASLILTDSFHGTVFSLLFQKPFLTYKRSGNRDNMFSRIESLFSLLHLQKRLDMSLSDPNLLNIDYSEVNRLLQSERDKAIDYLVTCFEV</sequence>
<dbReference type="EMBL" id="QUWK01000001">
    <property type="protein sequence ID" value="RFU96274.1"/>
    <property type="molecule type" value="Genomic_DNA"/>
</dbReference>
<keyword evidence="2" id="KW-0808">Transferase</keyword>
<proteinExistence type="predicted"/>
<dbReference type="GO" id="GO:0016740">
    <property type="term" value="F:transferase activity"/>
    <property type="evidence" value="ECO:0007669"/>
    <property type="project" value="UniProtKB-KW"/>
</dbReference>
<dbReference type="Pfam" id="PF04230">
    <property type="entry name" value="PS_pyruv_trans"/>
    <property type="match status" value="1"/>
</dbReference>
<reference evidence="2 3" key="2">
    <citation type="submission" date="2018-09" db="EMBL/GenBank/DDBJ databases">
        <title>Genome of Sphaerochaeta halotolerans strain 4-11.</title>
        <authorList>
            <person name="Nazina T.N."/>
            <person name="Sokolova D.S."/>
        </authorList>
    </citation>
    <scope>NUCLEOTIDE SEQUENCE [LARGE SCALE GENOMIC DNA]</scope>
    <source>
        <strain evidence="2 3">4-11</strain>
    </source>
</reference>
<dbReference type="InterPro" id="IPR007345">
    <property type="entry name" value="Polysacch_pyruvyl_Trfase"/>
</dbReference>
<feature type="domain" description="Polysaccharide pyruvyl transferase" evidence="1">
    <location>
        <begin position="26"/>
        <end position="325"/>
    </location>
</feature>
<organism evidence="2 3">
    <name type="scientific">Sphaerochaeta halotolerans</name>
    <dbReference type="NCBI Taxonomy" id="2293840"/>
    <lineage>
        <taxon>Bacteria</taxon>
        <taxon>Pseudomonadati</taxon>
        <taxon>Spirochaetota</taxon>
        <taxon>Spirochaetia</taxon>
        <taxon>Spirochaetales</taxon>
        <taxon>Sphaerochaetaceae</taxon>
        <taxon>Sphaerochaeta</taxon>
    </lineage>
</organism>
<accession>A0A372MKM2</accession>
<evidence type="ECO:0000259" key="1">
    <source>
        <dbReference type="Pfam" id="PF04230"/>
    </source>
</evidence>
<dbReference type="Proteomes" id="UP000264002">
    <property type="component" value="Unassembled WGS sequence"/>
</dbReference>
<gene>
    <name evidence="2" type="ORF">DYP60_01525</name>
</gene>
<name>A0A372MKM2_9SPIR</name>